<reference evidence="6" key="1">
    <citation type="submission" date="2021-10" db="EMBL/GenBank/DDBJ databases">
        <title>De novo Genome Assembly of Clathrus columnatus (Basidiomycota, Fungi) Using Illumina and Nanopore Sequence Data.</title>
        <authorList>
            <person name="Ogiso-Tanaka E."/>
            <person name="Itagaki H."/>
            <person name="Hosoya T."/>
            <person name="Hosaka K."/>
        </authorList>
    </citation>
    <scope>NUCLEOTIDE SEQUENCE</scope>
    <source>
        <strain evidence="6">MO-923</strain>
    </source>
</reference>
<feature type="region of interest" description="Disordered" evidence="3">
    <location>
        <begin position="478"/>
        <end position="526"/>
    </location>
</feature>
<comment type="caution">
    <text evidence="6">The sequence shown here is derived from an EMBL/GenBank/DDBJ whole genome shotgun (WGS) entry which is preliminary data.</text>
</comment>
<dbReference type="GO" id="GO:0016126">
    <property type="term" value="P:sterol biosynthetic process"/>
    <property type="evidence" value="ECO:0007669"/>
    <property type="project" value="TreeGrafter"/>
</dbReference>
<dbReference type="CDD" id="cd02440">
    <property type="entry name" value="AdoMet_MTases"/>
    <property type="match status" value="1"/>
</dbReference>
<evidence type="ECO:0000313" key="6">
    <source>
        <dbReference type="EMBL" id="GJJ12942.1"/>
    </source>
</evidence>
<feature type="region of interest" description="Disordered" evidence="3">
    <location>
        <begin position="687"/>
        <end position="717"/>
    </location>
</feature>
<dbReference type="Proteomes" id="UP001050691">
    <property type="component" value="Unassembled WGS sequence"/>
</dbReference>
<accession>A0AAV5AH26</accession>
<keyword evidence="4" id="KW-0812">Transmembrane</keyword>
<keyword evidence="7" id="KW-1185">Reference proteome</keyword>
<feature type="region of interest" description="Disordered" evidence="3">
    <location>
        <begin position="588"/>
        <end position="675"/>
    </location>
</feature>
<evidence type="ECO:0000256" key="2">
    <source>
        <dbReference type="ARBA" id="ARBA00038188"/>
    </source>
</evidence>
<dbReference type="AlphaFoldDB" id="A0AAV5AH26"/>
<evidence type="ECO:0000313" key="7">
    <source>
        <dbReference type="Proteomes" id="UP001050691"/>
    </source>
</evidence>
<feature type="transmembrane region" description="Helical" evidence="4">
    <location>
        <begin position="534"/>
        <end position="557"/>
    </location>
</feature>
<protein>
    <recommendedName>
        <fullName evidence="5">Methyltransferase domain-containing protein</fullName>
    </recommendedName>
</protein>
<evidence type="ECO:0000256" key="4">
    <source>
        <dbReference type="SAM" id="Phobius"/>
    </source>
</evidence>
<dbReference type="InterPro" id="IPR050447">
    <property type="entry name" value="Erg6_SMT_methyltransf"/>
</dbReference>
<feature type="compositionally biased region" description="Polar residues" evidence="3">
    <location>
        <begin position="590"/>
        <end position="604"/>
    </location>
</feature>
<keyword evidence="4" id="KW-1133">Transmembrane helix</keyword>
<sequence>MSNVNHRYPHGHDESVLQSHVARTAANSAAYLLGYLKPNMDILDIGCGPGTITADFAALVPEGNVIGLEQASEVLERARNNASQRGLKNIQFTTGDAHSLDFPDGTFDVVHAHQVVQYLHDPIEAFREMRRVTKPGGLVAIREGDMSALVLYPEIKDVEESMSMYIRAAQQAGGTPKAGRQLIAWARKAGFKRKDITATASTWCFNTPQDRAWWGKICADRMTVSSFAKSAIEAKIATKEELERYAQAWRTWAADEDGWLSMVHSEIPDATVSECRSESISLSIDPTNPPVPPFYLFAYEQGGTTTVANLGSDVADLTWTVNHPSGTVLLITIIDSKGNSGGVGPEFFFVFSDGNSSCHNFVPSPISVVANITSASTKTVETCVPIQFQITGGQKPYTASIGITGAPSILNFTMGNNDDTLIWFNRAPPPQSILFTVSDAKGQYSFSTGLGISSGFLNSDCGLDPAALEFDSAGGSTSTFSAPSTTTTDDGGNTQTSISLPFDPPDISTTHSTFSSTPSNGTTQFSKKKTNTGAIAGGVVGGVVVIVLIAFTIFYYCSSSHRKRVISRNAPVDLNSETDETVTPFVASESVAQQGSVPRPSMSQLERGMSVAGSSSGGSSAPLISRPTKTVLAHRDDQTEGSTIQPSSSSIRETTSTSILTSEPNAQVSQSPPGPVIVRQHVDIADASPDEVLELPPAYSDRRTELGGRQPRSTRNK</sequence>
<organism evidence="6 7">
    <name type="scientific">Clathrus columnatus</name>
    <dbReference type="NCBI Taxonomy" id="1419009"/>
    <lineage>
        <taxon>Eukaryota</taxon>
        <taxon>Fungi</taxon>
        <taxon>Dikarya</taxon>
        <taxon>Basidiomycota</taxon>
        <taxon>Agaricomycotina</taxon>
        <taxon>Agaricomycetes</taxon>
        <taxon>Phallomycetidae</taxon>
        <taxon>Phallales</taxon>
        <taxon>Clathraceae</taxon>
        <taxon>Clathrus</taxon>
    </lineage>
</organism>
<dbReference type="InterPro" id="IPR029063">
    <property type="entry name" value="SAM-dependent_MTases_sf"/>
</dbReference>
<evidence type="ECO:0000259" key="5">
    <source>
        <dbReference type="Pfam" id="PF13847"/>
    </source>
</evidence>
<feature type="domain" description="Methyltransferase" evidence="5">
    <location>
        <begin position="37"/>
        <end position="166"/>
    </location>
</feature>
<evidence type="ECO:0000256" key="3">
    <source>
        <dbReference type="SAM" id="MobiDB-lite"/>
    </source>
</evidence>
<keyword evidence="4" id="KW-0472">Membrane</keyword>
<evidence type="ECO:0000256" key="1">
    <source>
        <dbReference type="ARBA" id="ARBA00022679"/>
    </source>
</evidence>
<gene>
    <name evidence="6" type="ORF">Clacol_007189</name>
</gene>
<dbReference type="EMBL" id="BPWL01000008">
    <property type="protein sequence ID" value="GJJ12942.1"/>
    <property type="molecule type" value="Genomic_DNA"/>
</dbReference>
<name>A0AAV5AH26_9AGAM</name>
<feature type="compositionally biased region" description="Low complexity" evidence="3">
    <location>
        <begin position="647"/>
        <end position="663"/>
    </location>
</feature>
<dbReference type="GO" id="GO:0005783">
    <property type="term" value="C:endoplasmic reticulum"/>
    <property type="evidence" value="ECO:0007669"/>
    <property type="project" value="TreeGrafter"/>
</dbReference>
<keyword evidence="1" id="KW-0808">Transferase</keyword>
<dbReference type="SUPFAM" id="SSF53335">
    <property type="entry name" value="S-adenosyl-L-methionine-dependent methyltransferases"/>
    <property type="match status" value="1"/>
</dbReference>
<dbReference type="GO" id="GO:0003838">
    <property type="term" value="F:sterol 24-C-methyltransferase activity"/>
    <property type="evidence" value="ECO:0007669"/>
    <property type="project" value="TreeGrafter"/>
</dbReference>
<proteinExistence type="inferred from homology"/>
<dbReference type="PANTHER" id="PTHR44068:SF1">
    <property type="entry name" value="HYPOTHETICAL LOC100005854"/>
    <property type="match status" value="1"/>
</dbReference>
<dbReference type="InterPro" id="IPR025714">
    <property type="entry name" value="Methyltranfer_dom"/>
</dbReference>
<feature type="compositionally biased region" description="Low complexity" evidence="3">
    <location>
        <begin position="508"/>
        <end position="519"/>
    </location>
</feature>
<feature type="compositionally biased region" description="Low complexity" evidence="3">
    <location>
        <begin position="478"/>
        <end position="496"/>
    </location>
</feature>
<comment type="similarity">
    <text evidence="2">Belongs to the class I-like SAM-binding methyltransferase superfamily. Erg6/SMT family.</text>
</comment>
<dbReference type="Pfam" id="PF13847">
    <property type="entry name" value="Methyltransf_31"/>
    <property type="match status" value="1"/>
</dbReference>
<dbReference type="Gene3D" id="3.40.50.150">
    <property type="entry name" value="Vaccinia Virus protein VP39"/>
    <property type="match status" value="1"/>
</dbReference>
<dbReference type="PANTHER" id="PTHR44068">
    <property type="entry name" value="ZGC:194242"/>
    <property type="match status" value="1"/>
</dbReference>